<protein>
    <submittedName>
        <fullName evidence="7">Enoyl reductase</fullName>
    </submittedName>
</protein>
<dbReference type="Proteomes" id="UP000800039">
    <property type="component" value="Unassembled WGS sequence"/>
</dbReference>
<dbReference type="PANTHER" id="PTHR45348:SF1">
    <property type="entry name" value="TRANS-ENOYL REDUCTASE STHE"/>
    <property type="match status" value="1"/>
</dbReference>
<dbReference type="Gene3D" id="3.40.50.720">
    <property type="entry name" value="NAD(P)-binding Rossmann-like Domain"/>
    <property type="match status" value="1"/>
</dbReference>
<evidence type="ECO:0000256" key="3">
    <source>
        <dbReference type="ARBA" id="ARBA00022741"/>
    </source>
</evidence>
<evidence type="ECO:0000259" key="6">
    <source>
        <dbReference type="SMART" id="SM00829"/>
    </source>
</evidence>
<evidence type="ECO:0000313" key="8">
    <source>
        <dbReference type="Proteomes" id="UP000800039"/>
    </source>
</evidence>
<reference evidence="7" key="1">
    <citation type="submission" date="2020-01" db="EMBL/GenBank/DDBJ databases">
        <authorList>
            <consortium name="DOE Joint Genome Institute"/>
            <person name="Haridas S."/>
            <person name="Albert R."/>
            <person name="Binder M."/>
            <person name="Bloem J."/>
            <person name="Labutti K."/>
            <person name="Salamov A."/>
            <person name="Andreopoulos B."/>
            <person name="Baker S.E."/>
            <person name="Barry K."/>
            <person name="Bills G."/>
            <person name="Bluhm B.H."/>
            <person name="Cannon C."/>
            <person name="Castanera R."/>
            <person name="Culley D.E."/>
            <person name="Daum C."/>
            <person name="Ezra D."/>
            <person name="Gonzalez J.B."/>
            <person name="Henrissat B."/>
            <person name="Kuo A."/>
            <person name="Liang C."/>
            <person name="Lipzen A."/>
            <person name="Lutzoni F."/>
            <person name="Magnuson J."/>
            <person name="Mondo S."/>
            <person name="Nolan M."/>
            <person name="Ohm R."/>
            <person name="Pangilinan J."/>
            <person name="Park H.-J."/>
            <person name="Ramirez L."/>
            <person name="Alfaro M."/>
            <person name="Sun H."/>
            <person name="Tritt A."/>
            <person name="Yoshinaga Y."/>
            <person name="Zwiers L.-H."/>
            <person name="Turgeon B.G."/>
            <person name="Goodwin S.B."/>
            <person name="Spatafora J.W."/>
            <person name="Crous P.W."/>
            <person name="Grigoriev I.V."/>
        </authorList>
    </citation>
    <scope>NUCLEOTIDE SEQUENCE</scope>
    <source>
        <strain evidence="7">CBS 394.84</strain>
    </source>
</reference>
<dbReference type="SMART" id="SM00829">
    <property type="entry name" value="PKS_ER"/>
    <property type="match status" value="1"/>
</dbReference>
<dbReference type="InterPro" id="IPR020843">
    <property type="entry name" value="ER"/>
</dbReference>
<dbReference type="GO" id="GO:0000166">
    <property type="term" value="F:nucleotide binding"/>
    <property type="evidence" value="ECO:0007669"/>
    <property type="project" value="UniProtKB-KW"/>
</dbReference>
<dbReference type="Gene3D" id="3.90.180.10">
    <property type="entry name" value="Medium-chain alcohol dehydrogenases, catalytic domain"/>
    <property type="match status" value="1"/>
</dbReference>
<dbReference type="InterPro" id="IPR047122">
    <property type="entry name" value="Trans-enoyl_RdTase-like"/>
</dbReference>
<dbReference type="GO" id="GO:0016651">
    <property type="term" value="F:oxidoreductase activity, acting on NAD(P)H"/>
    <property type="evidence" value="ECO:0007669"/>
    <property type="project" value="InterPro"/>
</dbReference>
<dbReference type="PANTHER" id="PTHR45348">
    <property type="entry name" value="HYPOTHETICAL OXIDOREDUCTASE (EUROFUNG)"/>
    <property type="match status" value="1"/>
</dbReference>
<comment type="caution">
    <text evidence="7">The sequence shown here is derived from an EMBL/GenBank/DDBJ whole genome shotgun (WGS) entry which is preliminary data.</text>
</comment>
<comment type="similarity">
    <text evidence="1">Belongs to the zinc-containing alcohol dehydrogenase family.</text>
</comment>
<dbReference type="InterPro" id="IPR036291">
    <property type="entry name" value="NAD(P)-bd_dom_sf"/>
</dbReference>
<dbReference type="GeneID" id="63845699"/>
<accession>A0A9P4LBK7</accession>
<dbReference type="OrthoDB" id="48317at2759"/>
<gene>
    <name evidence="7" type="ORF">K460DRAFT_280935</name>
</gene>
<evidence type="ECO:0000313" key="7">
    <source>
        <dbReference type="EMBL" id="KAF1848284.1"/>
    </source>
</evidence>
<keyword evidence="3" id="KW-0547">Nucleotide-binding</keyword>
<dbReference type="CDD" id="cd08249">
    <property type="entry name" value="enoyl_reductase_like"/>
    <property type="match status" value="1"/>
</dbReference>
<keyword evidence="4" id="KW-0521">NADP</keyword>
<evidence type="ECO:0000256" key="5">
    <source>
        <dbReference type="ARBA" id="ARBA00023002"/>
    </source>
</evidence>
<dbReference type="InterPro" id="IPR013154">
    <property type="entry name" value="ADH-like_N"/>
</dbReference>
<evidence type="ECO:0000256" key="1">
    <source>
        <dbReference type="ARBA" id="ARBA00008072"/>
    </source>
</evidence>
<feature type="domain" description="Enoyl reductase (ER)" evidence="6">
    <location>
        <begin position="20"/>
        <end position="353"/>
    </location>
</feature>
<organism evidence="7 8">
    <name type="scientific">Cucurbitaria berberidis CBS 394.84</name>
    <dbReference type="NCBI Taxonomy" id="1168544"/>
    <lineage>
        <taxon>Eukaryota</taxon>
        <taxon>Fungi</taxon>
        <taxon>Dikarya</taxon>
        <taxon>Ascomycota</taxon>
        <taxon>Pezizomycotina</taxon>
        <taxon>Dothideomycetes</taxon>
        <taxon>Pleosporomycetidae</taxon>
        <taxon>Pleosporales</taxon>
        <taxon>Pleosporineae</taxon>
        <taxon>Cucurbitariaceae</taxon>
        <taxon>Cucurbitaria</taxon>
    </lineage>
</organism>
<dbReference type="SUPFAM" id="SSF50129">
    <property type="entry name" value="GroES-like"/>
    <property type="match status" value="1"/>
</dbReference>
<proteinExistence type="inferred from homology"/>
<evidence type="ECO:0000256" key="2">
    <source>
        <dbReference type="ARBA" id="ARBA00011245"/>
    </source>
</evidence>
<dbReference type="RefSeq" id="XP_040790847.1">
    <property type="nucleotide sequence ID" value="XM_040928446.1"/>
</dbReference>
<sequence length="357" mass="38309">MTVTGTFSPPRTQCAVVVNDEDKAIVWNGAPCPALKPEEFYIRTEAVGVNPSDTKMRGSFVTPFGILGTDYSGTVVAVGDDVKDVAVGDRICGAQHAMNANTPERGSFRQYNVSAGKIWLKLPQSISTEAGATFGAGISTAGLALKLLGLPLPDAPVEKPVQVLIYGGSTATGTIAIQLLKLANLIPIATCSPRNFELVRSYGAAECFDYREKDCAQKIREFTKSNLRYTLDCITTVESTAFCFAAMGRGGGKYVSLDPFASHAATRKTVKTDWVLGPSIFGDGSTWPAPYGRPPSAEVREFGQRLWAVAQQLVDEGKLKHHPLRVLEGGLETVLDGMDLVKSGTLSGEKVVVRLRY</sequence>
<keyword evidence="8" id="KW-1185">Reference proteome</keyword>
<dbReference type="InterPro" id="IPR011032">
    <property type="entry name" value="GroES-like_sf"/>
</dbReference>
<dbReference type="AlphaFoldDB" id="A0A9P4LBK7"/>
<dbReference type="SUPFAM" id="SSF51735">
    <property type="entry name" value="NAD(P)-binding Rossmann-fold domains"/>
    <property type="match status" value="1"/>
</dbReference>
<keyword evidence="5" id="KW-0560">Oxidoreductase</keyword>
<dbReference type="Pfam" id="PF08240">
    <property type="entry name" value="ADH_N"/>
    <property type="match status" value="1"/>
</dbReference>
<name>A0A9P4LBK7_9PLEO</name>
<evidence type="ECO:0000256" key="4">
    <source>
        <dbReference type="ARBA" id="ARBA00022857"/>
    </source>
</evidence>
<dbReference type="EMBL" id="ML976615">
    <property type="protein sequence ID" value="KAF1848284.1"/>
    <property type="molecule type" value="Genomic_DNA"/>
</dbReference>
<comment type="subunit">
    <text evidence="2">Monomer.</text>
</comment>
<dbReference type="InterPro" id="IPR013149">
    <property type="entry name" value="ADH-like_C"/>
</dbReference>
<dbReference type="Pfam" id="PF00107">
    <property type="entry name" value="ADH_zinc_N"/>
    <property type="match status" value="1"/>
</dbReference>